<dbReference type="EMBL" id="CAXHTA020000016">
    <property type="protein sequence ID" value="CAL5226726.1"/>
    <property type="molecule type" value="Genomic_DNA"/>
</dbReference>
<keyword evidence="4" id="KW-1185">Reference proteome</keyword>
<dbReference type="SUPFAM" id="SSF53613">
    <property type="entry name" value="Ribokinase-like"/>
    <property type="match status" value="1"/>
</dbReference>
<name>A0ABP1G3F0_9CHLO</name>
<dbReference type="Proteomes" id="UP001497392">
    <property type="component" value="Unassembled WGS sequence"/>
</dbReference>
<reference evidence="3 4" key="1">
    <citation type="submission" date="2024-06" db="EMBL/GenBank/DDBJ databases">
        <authorList>
            <person name="Kraege A."/>
            <person name="Thomma B."/>
        </authorList>
    </citation>
    <scope>NUCLEOTIDE SEQUENCE [LARGE SCALE GENOMIC DNA]</scope>
</reference>
<feature type="region of interest" description="Disordered" evidence="1">
    <location>
        <begin position="357"/>
        <end position="378"/>
    </location>
</feature>
<gene>
    <name evidence="3" type="primary">g9579</name>
    <name evidence="3" type="ORF">VP750_LOCUS8632</name>
</gene>
<accession>A0ABP1G3F0</accession>
<dbReference type="Pfam" id="PF00294">
    <property type="entry name" value="PfkB"/>
    <property type="match status" value="1"/>
</dbReference>
<organism evidence="3 4">
    <name type="scientific">Coccomyxa viridis</name>
    <dbReference type="NCBI Taxonomy" id="1274662"/>
    <lineage>
        <taxon>Eukaryota</taxon>
        <taxon>Viridiplantae</taxon>
        <taxon>Chlorophyta</taxon>
        <taxon>core chlorophytes</taxon>
        <taxon>Trebouxiophyceae</taxon>
        <taxon>Trebouxiophyceae incertae sedis</taxon>
        <taxon>Coccomyxaceae</taxon>
        <taxon>Coccomyxa</taxon>
    </lineage>
</organism>
<sequence>MPAVEELKTPEYLRHLQQQDTDQSLWEVGASCNFLIAAARLGMSCGAVANLGDDVYGEYLLDILEAEGVSHFQPLAPTAFNEQLRETLLCFVLIDSLSAHAFCSRYDFGPWPLLPGVDCLPADVHKVLQASRAMFVAGCCFDELPPAVIMEAVHSHRSTGGAVFFDPGPRSLTFRDPERKKALHALLDSTDVVLMTEEEAEAVTEISDAEEAAWSILDRPGAVTQWCVIKLGGEGALLCAKSPRRRYRQSSLQVDVADTVGCGDSFAAAVLMGFTRGHSIPATLALANAVGGATAMGKGAGRNVATLEAVQGLLQREATGASEQPVVCTSSEDQQIVSGQPLAHEALSILQQSVNRHSWRRSSSGGHHGMRELTQGVQ</sequence>
<protein>
    <submittedName>
        <fullName evidence="3">G9579 protein</fullName>
    </submittedName>
</protein>
<evidence type="ECO:0000313" key="4">
    <source>
        <dbReference type="Proteomes" id="UP001497392"/>
    </source>
</evidence>
<dbReference type="PANTHER" id="PTHR47826">
    <property type="entry name" value="OS03G0164700 PROTEIN"/>
    <property type="match status" value="1"/>
</dbReference>
<dbReference type="PANTHER" id="PTHR47826:SF1">
    <property type="entry name" value="OS03G0164700 PROTEIN"/>
    <property type="match status" value="1"/>
</dbReference>
<evidence type="ECO:0000313" key="3">
    <source>
        <dbReference type="EMBL" id="CAL5226726.1"/>
    </source>
</evidence>
<comment type="caution">
    <text evidence="3">The sequence shown here is derived from an EMBL/GenBank/DDBJ whole genome shotgun (WGS) entry which is preliminary data.</text>
</comment>
<dbReference type="InterPro" id="IPR011611">
    <property type="entry name" value="PfkB_dom"/>
</dbReference>
<feature type="domain" description="Carbohydrate kinase PfkB" evidence="2">
    <location>
        <begin position="126"/>
        <end position="303"/>
    </location>
</feature>
<dbReference type="InterPro" id="IPR029056">
    <property type="entry name" value="Ribokinase-like"/>
</dbReference>
<evidence type="ECO:0000256" key="1">
    <source>
        <dbReference type="SAM" id="MobiDB-lite"/>
    </source>
</evidence>
<evidence type="ECO:0000259" key="2">
    <source>
        <dbReference type="Pfam" id="PF00294"/>
    </source>
</evidence>
<proteinExistence type="predicted"/>
<dbReference type="Gene3D" id="3.40.1190.20">
    <property type="match status" value="1"/>
</dbReference>